<dbReference type="RefSeq" id="WP_012584611.1">
    <property type="nucleotide sequence ID" value="NC_011662.2"/>
</dbReference>
<accession>C4ZIZ9</accession>
<proteinExistence type="predicted"/>
<evidence type="ECO:0000313" key="2">
    <source>
        <dbReference type="EMBL" id="ACK53512.1"/>
    </source>
</evidence>
<dbReference type="EMBL" id="CP001281">
    <property type="protein sequence ID" value="ACK53512.1"/>
    <property type="molecule type" value="Genomic_DNA"/>
</dbReference>
<evidence type="ECO:0000313" key="5">
    <source>
        <dbReference type="Proteomes" id="UP000321192"/>
    </source>
</evidence>
<dbReference type="Proteomes" id="UP000002186">
    <property type="component" value="Chromosome"/>
</dbReference>
<evidence type="ECO:0000313" key="3">
    <source>
        <dbReference type="EMBL" id="TXH91747.1"/>
    </source>
</evidence>
<dbReference type="AlphaFoldDB" id="C4ZIZ9"/>
<gene>
    <name evidence="2" type="ordered locus">Tmz1t_0741</name>
    <name evidence="3" type="ORF">E6Q80_01780</name>
</gene>
<organism evidence="2 4">
    <name type="scientific">Thauera aminoaromatica</name>
    <dbReference type="NCBI Taxonomy" id="164330"/>
    <lineage>
        <taxon>Bacteria</taxon>
        <taxon>Pseudomonadati</taxon>
        <taxon>Pseudomonadota</taxon>
        <taxon>Betaproteobacteria</taxon>
        <taxon>Rhodocyclales</taxon>
        <taxon>Zoogloeaceae</taxon>
        <taxon>Thauera</taxon>
    </lineage>
</organism>
<evidence type="ECO:0000256" key="1">
    <source>
        <dbReference type="SAM" id="MobiDB-lite"/>
    </source>
</evidence>
<feature type="compositionally biased region" description="Polar residues" evidence="1">
    <location>
        <begin position="1"/>
        <end position="14"/>
    </location>
</feature>
<dbReference type="HOGENOM" id="CLU_1739635_0_0_4"/>
<reference evidence="2 4" key="2">
    <citation type="journal article" date="2012" name="Stand. Genomic Sci.">
        <title>Complete genome sequence of Thauera aminoaromatica strain MZ1T.</title>
        <authorList>
            <person name="Jiang K."/>
            <person name="Sanseverino J."/>
            <person name="Chauhan A."/>
            <person name="Lucas S."/>
            <person name="Copeland A."/>
            <person name="Lapidus A."/>
            <person name="Del Rio T.G."/>
            <person name="Dalin E."/>
            <person name="Tice H."/>
            <person name="Bruce D."/>
            <person name="Goodwin L."/>
            <person name="Pitluck S."/>
            <person name="Sims D."/>
            <person name="Brettin T."/>
            <person name="Detter J.C."/>
            <person name="Han C."/>
            <person name="Chang Y.J."/>
            <person name="Larimer F."/>
            <person name="Land M."/>
            <person name="Hauser L."/>
            <person name="Kyrpides N.C."/>
            <person name="Mikhailova N."/>
            <person name="Moser S."/>
            <person name="Jegier P."/>
            <person name="Close D."/>
            <person name="Debruyn J.M."/>
            <person name="Wang Y."/>
            <person name="Layton A.C."/>
            <person name="Allen M.S."/>
            <person name="Sayler G.S."/>
        </authorList>
    </citation>
    <scope>NUCLEOTIDE SEQUENCE [LARGE SCALE GENOMIC DNA]</scope>
    <source>
        <strain evidence="2 4">MZ1T</strain>
    </source>
</reference>
<sequence>MSIQGLGSSASTASWVGAQLSREQARRSAEQLEAKAAALSAEAASARDEADTAQRRADELQTQAGQARTRAEIGKQAVASVRGMDRVAQTLSAAVGRVADAAEAGPSQGLGLQESGRISAPTASSDLYTPAAGVRPALSVQPGQVVDLKV</sequence>
<protein>
    <submittedName>
        <fullName evidence="2">Uncharacterized protein</fullName>
    </submittedName>
</protein>
<name>C4ZIZ9_THASP</name>
<dbReference type="OrthoDB" id="9925088at2"/>
<accession>A0A5C7T7S4</accession>
<dbReference type="KEGG" id="tmz:Tmz1t_0741"/>
<reference evidence="4" key="1">
    <citation type="submission" date="2009-05" db="EMBL/GenBank/DDBJ databases">
        <title>Complete sequence of chromosome of Thauera sp. MZ1T.</title>
        <authorList>
            <consortium name="US DOE Joint Genome Institute"/>
            <person name="Lucas S."/>
            <person name="Copeland A."/>
            <person name="Lapidus A."/>
            <person name="Glavina del Rio T."/>
            <person name="Dalin E."/>
            <person name="Tice H."/>
            <person name="Bruce D."/>
            <person name="Goodwin L."/>
            <person name="Pitluck S."/>
            <person name="Sims D."/>
            <person name="Brettin T."/>
            <person name="Detter J.C."/>
            <person name="Han C."/>
            <person name="Larimer F."/>
            <person name="Land M."/>
            <person name="Hauser L."/>
            <person name="Kyrpides N."/>
            <person name="Mikhailova N."/>
            <person name="Sayler G.S."/>
        </authorList>
    </citation>
    <scope>NUCLEOTIDE SEQUENCE [LARGE SCALE GENOMIC DNA]</scope>
    <source>
        <strain evidence="4">MZ1T</strain>
    </source>
</reference>
<keyword evidence="4" id="KW-1185">Reference proteome</keyword>
<feature type="compositionally biased region" description="Basic and acidic residues" evidence="1">
    <location>
        <begin position="45"/>
        <end position="59"/>
    </location>
</feature>
<dbReference type="EMBL" id="SSFD01000028">
    <property type="protein sequence ID" value="TXH91747.1"/>
    <property type="molecule type" value="Genomic_DNA"/>
</dbReference>
<evidence type="ECO:0000313" key="4">
    <source>
        <dbReference type="Proteomes" id="UP000002186"/>
    </source>
</evidence>
<feature type="compositionally biased region" description="Low complexity" evidence="1">
    <location>
        <begin position="34"/>
        <end position="44"/>
    </location>
</feature>
<dbReference type="Proteomes" id="UP000321192">
    <property type="component" value="Unassembled WGS sequence"/>
</dbReference>
<feature type="region of interest" description="Disordered" evidence="1">
    <location>
        <begin position="1"/>
        <end position="72"/>
    </location>
</feature>
<reference evidence="3 5" key="3">
    <citation type="submission" date="2018-09" db="EMBL/GenBank/DDBJ databases">
        <title>Metagenome Assembled Genomes from an Advanced Water Purification Facility.</title>
        <authorList>
            <person name="Stamps B.W."/>
            <person name="Spear J.R."/>
        </authorList>
    </citation>
    <scope>NUCLEOTIDE SEQUENCE [LARGE SCALE GENOMIC DNA]</scope>
    <source>
        <strain evidence="3">Bin_27_1</strain>
    </source>
</reference>
<feature type="region of interest" description="Disordered" evidence="1">
    <location>
        <begin position="104"/>
        <end position="136"/>
    </location>
</feature>
<feature type="compositionally biased region" description="Basic and acidic residues" evidence="1">
    <location>
        <begin position="23"/>
        <end position="33"/>
    </location>
</feature>